<reference evidence="2" key="2">
    <citation type="submission" date="2020-06" db="EMBL/GenBank/DDBJ databases">
        <authorList>
            <person name="Sheffer M."/>
        </authorList>
    </citation>
    <scope>NUCLEOTIDE SEQUENCE</scope>
</reference>
<evidence type="ECO:0000313" key="2">
    <source>
        <dbReference type="EMBL" id="KAF8778617.1"/>
    </source>
</evidence>
<dbReference type="AlphaFoldDB" id="A0A8T0ES99"/>
<organism evidence="2 3">
    <name type="scientific">Argiope bruennichi</name>
    <name type="common">Wasp spider</name>
    <name type="synonym">Aranea bruennichi</name>
    <dbReference type="NCBI Taxonomy" id="94029"/>
    <lineage>
        <taxon>Eukaryota</taxon>
        <taxon>Metazoa</taxon>
        <taxon>Ecdysozoa</taxon>
        <taxon>Arthropoda</taxon>
        <taxon>Chelicerata</taxon>
        <taxon>Arachnida</taxon>
        <taxon>Araneae</taxon>
        <taxon>Araneomorphae</taxon>
        <taxon>Entelegynae</taxon>
        <taxon>Araneoidea</taxon>
        <taxon>Araneidae</taxon>
        <taxon>Argiope</taxon>
    </lineage>
</organism>
<sequence length="92" mass="10313">MGQARSASGSASHDSIRDECASVERVCQNTKGRKEGQGEARRNKGDKRKESNTRRQRMQEARRASKGGRGNIWSRIGGKRQQSEKRVGQEAR</sequence>
<evidence type="ECO:0000313" key="3">
    <source>
        <dbReference type="Proteomes" id="UP000807504"/>
    </source>
</evidence>
<protein>
    <submittedName>
        <fullName evidence="2">Uncharacterized protein</fullName>
    </submittedName>
</protein>
<dbReference type="EMBL" id="JABXBU010002072">
    <property type="protein sequence ID" value="KAF8778617.1"/>
    <property type="molecule type" value="Genomic_DNA"/>
</dbReference>
<comment type="caution">
    <text evidence="2">The sequence shown here is derived from an EMBL/GenBank/DDBJ whole genome shotgun (WGS) entry which is preliminary data.</text>
</comment>
<name>A0A8T0ES99_ARGBR</name>
<feature type="compositionally biased region" description="Polar residues" evidence="1">
    <location>
        <begin position="1"/>
        <end position="13"/>
    </location>
</feature>
<evidence type="ECO:0000256" key="1">
    <source>
        <dbReference type="SAM" id="MobiDB-lite"/>
    </source>
</evidence>
<gene>
    <name evidence="2" type="ORF">HNY73_015320</name>
</gene>
<dbReference type="Proteomes" id="UP000807504">
    <property type="component" value="Unassembled WGS sequence"/>
</dbReference>
<keyword evidence="3" id="KW-1185">Reference proteome</keyword>
<feature type="compositionally biased region" description="Basic and acidic residues" evidence="1">
    <location>
        <begin position="81"/>
        <end position="92"/>
    </location>
</feature>
<feature type="region of interest" description="Disordered" evidence="1">
    <location>
        <begin position="1"/>
        <end position="92"/>
    </location>
</feature>
<proteinExistence type="predicted"/>
<reference evidence="2" key="1">
    <citation type="journal article" date="2020" name="bioRxiv">
        <title>Chromosome-level reference genome of the European wasp spider Argiope bruennichi: a resource for studies on range expansion and evolutionary adaptation.</title>
        <authorList>
            <person name="Sheffer M.M."/>
            <person name="Hoppe A."/>
            <person name="Krehenwinkel H."/>
            <person name="Uhl G."/>
            <person name="Kuss A.W."/>
            <person name="Jensen L."/>
            <person name="Jensen C."/>
            <person name="Gillespie R.G."/>
            <person name="Hoff K.J."/>
            <person name="Prost S."/>
        </authorList>
    </citation>
    <scope>NUCLEOTIDE SEQUENCE</scope>
</reference>
<feature type="compositionally biased region" description="Basic and acidic residues" evidence="1">
    <location>
        <begin position="32"/>
        <end position="63"/>
    </location>
</feature>
<accession>A0A8T0ES99</accession>